<dbReference type="SUPFAM" id="SSF53448">
    <property type="entry name" value="Nucleotide-diphospho-sugar transferases"/>
    <property type="match status" value="1"/>
</dbReference>
<accession>A0A2V2NBP2</accession>
<dbReference type="Pfam" id="PF22640">
    <property type="entry name" value="ManC_GMP_beta-helix"/>
    <property type="match status" value="1"/>
</dbReference>
<dbReference type="GeneID" id="97609253"/>
<keyword evidence="6" id="KW-0342">GTP-binding</keyword>
<dbReference type="Pfam" id="PF01050">
    <property type="entry name" value="MannoseP_isomer"/>
    <property type="match status" value="1"/>
</dbReference>
<comment type="caution">
    <text evidence="12">The sequence shown here is derived from an EMBL/GenBank/DDBJ whole genome shotgun (WGS) entry which is preliminary data.</text>
</comment>
<dbReference type="Pfam" id="PF00483">
    <property type="entry name" value="NTP_transferase"/>
    <property type="match status" value="1"/>
</dbReference>
<evidence type="ECO:0000259" key="10">
    <source>
        <dbReference type="Pfam" id="PF01050"/>
    </source>
</evidence>
<evidence type="ECO:0000256" key="4">
    <source>
        <dbReference type="ARBA" id="ARBA00022695"/>
    </source>
</evidence>
<dbReference type="GO" id="GO:0009298">
    <property type="term" value="P:GDP-mannose biosynthetic process"/>
    <property type="evidence" value="ECO:0007669"/>
    <property type="project" value="TreeGrafter"/>
</dbReference>
<dbReference type="InterPro" id="IPR051161">
    <property type="entry name" value="Mannose-6P_isomerase_type2"/>
</dbReference>
<evidence type="ECO:0000256" key="7">
    <source>
        <dbReference type="ARBA" id="ARBA00047343"/>
    </source>
</evidence>
<name>A0A2V2NBP2_9EURY</name>
<dbReference type="AlphaFoldDB" id="A0A2V2NBP2"/>
<comment type="similarity">
    <text evidence="1 8">Belongs to the mannose-6-phosphate isomerase type 2 family.</text>
</comment>
<evidence type="ECO:0000259" key="11">
    <source>
        <dbReference type="Pfam" id="PF22640"/>
    </source>
</evidence>
<comment type="catalytic activity">
    <reaction evidence="7">
        <text>alpha-D-mannose 1-phosphate + GTP + H(+) = GDP-alpha-D-mannose + diphosphate</text>
        <dbReference type="Rhea" id="RHEA:15229"/>
        <dbReference type="ChEBI" id="CHEBI:15378"/>
        <dbReference type="ChEBI" id="CHEBI:33019"/>
        <dbReference type="ChEBI" id="CHEBI:37565"/>
        <dbReference type="ChEBI" id="CHEBI:57527"/>
        <dbReference type="ChEBI" id="CHEBI:58409"/>
        <dbReference type="EC" id="2.7.7.13"/>
    </reaction>
</comment>
<feature type="domain" description="MannoseP isomerase/GMP-like beta-helix" evidence="11">
    <location>
        <begin position="273"/>
        <end position="327"/>
    </location>
</feature>
<evidence type="ECO:0000256" key="6">
    <source>
        <dbReference type="ARBA" id="ARBA00023134"/>
    </source>
</evidence>
<keyword evidence="3 12" id="KW-0808">Transferase</keyword>
<dbReference type="EMBL" id="QGMZ01000004">
    <property type="protein sequence ID" value="PWR76160.1"/>
    <property type="molecule type" value="Genomic_DNA"/>
</dbReference>
<dbReference type="InterPro" id="IPR049577">
    <property type="entry name" value="GMPP_N"/>
</dbReference>
<evidence type="ECO:0000256" key="3">
    <source>
        <dbReference type="ARBA" id="ARBA00022679"/>
    </source>
</evidence>
<organism evidence="12 13">
    <name type="scientific">Methanospirillum stamsii</name>
    <dbReference type="NCBI Taxonomy" id="1277351"/>
    <lineage>
        <taxon>Archaea</taxon>
        <taxon>Methanobacteriati</taxon>
        <taxon>Methanobacteriota</taxon>
        <taxon>Stenosarchaea group</taxon>
        <taxon>Methanomicrobia</taxon>
        <taxon>Methanomicrobiales</taxon>
        <taxon>Methanospirillaceae</taxon>
        <taxon>Methanospirillum</taxon>
    </lineage>
</organism>
<keyword evidence="12" id="KW-0413">Isomerase</keyword>
<sequence>MHQIYSVILAGGIGTRLWPLSRTYYPKQFLQVNGHSLFQKTYLRSIEMCRPDCIFIVTNSLHHFLVKNQISELGYQISDEQILLEPSGKNTLPAITWAVTEIQKKSNDARVFVFPSDHLLGEDAIRELKQALPLTDSQIVTFGIVPSIPHTGYGYISPGENLQTGFKVREFKEKPDARTAKEYVDKGYFWNSGIFLFSVPVFKSELTKYQPDIASAFEKGVVWDELPSISIDYGILEHSDAIAVVPLSTSWSDLGNFNAWYEISEKDEQENTGDCVAIDSQGNFVTTQDRFAALIGIQNTIVVETPDALLICRRDMAEKVGDLVKGLKKKNNPITEIHQLVYRPWGAYLGLEKGPGFQIKRITVDPGNRLSLQRHHHRSEHWVVIHGTADVELDGKQFFIRPGESTFVPAGVMHRLGNSGKIPLEVIEVQIGEYLEEDDIERTEDDYQRK</sequence>
<proteinExistence type="inferred from homology"/>
<evidence type="ECO:0000256" key="2">
    <source>
        <dbReference type="ARBA" id="ARBA00012387"/>
    </source>
</evidence>
<dbReference type="PANTHER" id="PTHR46390:SF1">
    <property type="entry name" value="MANNOSE-1-PHOSPHATE GUANYLYLTRANSFERASE"/>
    <property type="match status" value="1"/>
</dbReference>
<dbReference type="OrthoDB" id="5825at2157"/>
<evidence type="ECO:0000256" key="5">
    <source>
        <dbReference type="ARBA" id="ARBA00022741"/>
    </source>
</evidence>
<dbReference type="GO" id="GO:0000271">
    <property type="term" value="P:polysaccharide biosynthetic process"/>
    <property type="evidence" value="ECO:0007669"/>
    <property type="project" value="InterPro"/>
</dbReference>
<dbReference type="CDD" id="cd02213">
    <property type="entry name" value="cupin_PMI_typeII_C"/>
    <property type="match status" value="1"/>
</dbReference>
<dbReference type="SUPFAM" id="SSF51182">
    <property type="entry name" value="RmlC-like cupins"/>
    <property type="match status" value="1"/>
</dbReference>
<dbReference type="FunFam" id="2.60.120.10:FF:000032">
    <property type="entry name" value="Mannose-1-phosphate guanylyltransferase/mannose-6-phosphate isomerase"/>
    <property type="match status" value="1"/>
</dbReference>
<keyword evidence="4 12" id="KW-0548">Nucleotidyltransferase</keyword>
<dbReference type="RefSeq" id="WP_109939295.1">
    <property type="nucleotide sequence ID" value="NZ_CP176366.1"/>
</dbReference>
<gene>
    <name evidence="12" type="ORF">DLD82_01315</name>
</gene>
<dbReference type="InterPro" id="IPR014710">
    <property type="entry name" value="RmlC-like_jellyroll"/>
</dbReference>
<evidence type="ECO:0000313" key="12">
    <source>
        <dbReference type="EMBL" id="PWR76160.1"/>
    </source>
</evidence>
<dbReference type="InterPro" id="IPR001538">
    <property type="entry name" value="Man6P_isomerase-2_C"/>
</dbReference>
<evidence type="ECO:0000259" key="9">
    <source>
        <dbReference type="Pfam" id="PF00483"/>
    </source>
</evidence>
<dbReference type="Gene3D" id="3.90.550.10">
    <property type="entry name" value="Spore Coat Polysaccharide Biosynthesis Protein SpsA, Chain A"/>
    <property type="match status" value="1"/>
</dbReference>
<feature type="domain" description="Mannose-6-phosphate isomerase type II C-terminal" evidence="10">
    <location>
        <begin position="333"/>
        <end position="445"/>
    </location>
</feature>
<reference evidence="12 13" key="1">
    <citation type="submission" date="2018-05" db="EMBL/GenBank/DDBJ databases">
        <title>Draft genome of Methanospirillum stamsii Pt1.</title>
        <authorList>
            <person name="Dueholm M.S."/>
            <person name="Nielsen P.H."/>
            <person name="Bakmann L.F."/>
            <person name="Otzen D.E."/>
        </authorList>
    </citation>
    <scope>NUCLEOTIDE SEQUENCE [LARGE SCALE GENOMIC DNA]</scope>
    <source>
        <strain evidence="12 13">Pt1</strain>
    </source>
</reference>
<dbReference type="Proteomes" id="UP000245934">
    <property type="component" value="Unassembled WGS sequence"/>
</dbReference>
<dbReference type="CDD" id="cd02509">
    <property type="entry name" value="GDP-M1P_Guanylyltransferase"/>
    <property type="match status" value="1"/>
</dbReference>
<evidence type="ECO:0000256" key="8">
    <source>
        <dbReference type="RuleBase" id="RU004190"/>
    </source>
</evidence>
<dbReference type="NCBIfam" id="TIGR01479">
    <property type="entry name" value="GMP_PMI"/>
    <property type="match status" value="1"/>
</dbReference>
<dbReference type="GO" id="GO:0004475">
    <property type="term" value="F:mannose-1-phosphate guanylyltransferase (GTP) activity"/>
    <property type="evidence" value="ECO:0007669"/>
    <property type="project" value="UniProtKB-EC"/>
</dbReference>
<evidence type="ECO:0000313" key="13">
    <source>
        <dbReference type="Proteomes" id="UP000245934"/>
    </source>
</evidence>
<feature type="domain" description="Nucleotidyl transferase" evidence="9">
    <location>
        <begin position="6"/>
        <end position="269"/>
    </location>
</feature>
<dbReference type="InterPro" id="IPR011051">
    <property type="entry name" value="RmlC_Cupin_sf"/>
</dbReference>
<protein>
    <recommendedName>
        <fullName evidence="2">mannose-1-phosphate guanylyltransferase</fullName>
        <ecNumber evidence="2">2.7.7.13</ecNumber>
    </recommendedName>
</protein>
<keyword evidence="13" id="KW-1185">Reference proteome</keyword>
<dbReference type="InterPro" id="IPR005835">
    <property type="entry name" value="NTP_transferase_dom"/>
</dbReference>
<dbReference type="Gene3D" id="2.60.120.10">
    <property type="entry name" value="Jelly Rolls"/>
    <property type="match status" value="1"/>
</dbReference>
<dbReference type="InterPro" id="IPR054566">
    <property type="entry name" value="ManC/GMP-like_b-helix"/>
</dbReference>
<dbReference type="GO" id="GO:0005525">
    <property type="term" value="F:GTP binding"/>
    <property type="evidence" value="ECO:0007669"/>
    <property type="project" value="UniProtKB-KW"/>
</dbReference>
<dbReference type="InterPro" id="IPR029044">
    <property type="entry name" value="Nucleotide-diphossugar_trans"/>
</dbReference>
<keyword evidence="5" id="KW-0547">Nucleotide-binding</keyword>
<dbReference type="PANTHER" id="PTHR46390">
    <property type="entry name" value="MANNOSE-1-PHOSPHATE GUANYLYLTRANSFERASE"/>
    <property type="match status" value="1"/>
</dbReference>
<dbReference type="EC" id="2.7.7.13" evidence="2"/>
<evidence type="ECO:0000256" key="1">
    <source>
        <dbReference type="ARBA" id="ARBA00006115"/>
    </source>
</evidence>
<dbReference type="InterPro" id="IPR006375">
    <property type="entry name" value="Man1P_GuaTrfase/Man6P_Isoase"/>
</dbReference>
<dbReference type="GO" id="GO:0016853">
    <property type="term" value="F:isomerase activity"/>
    <property type="evidence" value="ECO:0007669"/>
    <property type="project" value="UniProtKB-KW"/>
</dbReference>